<protein>
    <submittedName>
        <fullName evidence="2">Uncharacterized protein</fullName>
    </submittedName>
</protein>
<evidence type="ECO:0000313" key="2">
    <source>
        <dbReference type="EMBL" id="QHT32702.1"/>
    </source>
</evidence>
<feature type="region of interest" description="Disordered" evidence="1">
    <location>
        <begin position="17"/>
        <end position="61"/>
    </location>
</feature>
<dbReference type="InterPro" id="IPR043910">
    <property type="entry name" value="DUF5767"/>
</dbReference>
<evidence type="ECO:0000256" key="1">
    <source>
        <dbReference type="SAM" id="MobiDB-lite"/>
    </source>
</evidence>
<accession>A0A6C0EVC3</accession>
<feature type="region of interest" description="Disordered" evidence="1">
    <location>
        <begin position="442"/>
        <end position="493"/>
    </location>
</feature>
<dbReference type="EMBL" id="MN738946">
    <property type="protein sequence ID" value="QHT32702.1"/>
    <property type="molecule type" value="Genomic_DNA"/>
</dbReference>
<feature type="region of interest" description="Disordered" evidence="1">
    <location>
        <begin position="325"/>
        <end position="427"/>
    </location>
</feature>
<name>A0A6C0EVC3_9ZZZZ</name>
<dbReference type="AlphaFoldDB" id="A0A6C0EVC3"/>
<feature type="compositionally biased region" description="Polar residues" evidence="1">
    <location>
        <begin position="361"/>
        <end position="382"/>
    </location>
</feature>
<feature type="compositionally biased region" description="Polar residues" evidence="1">
    <location>
        <begin position="442"/>
        <end position="462"/>
    </location>
</feature>
<dbReference type="Pfam" id="PF19071">
    <property type="entry name" value="DUF5767"/>
    <property type="match status" value="1"/>
</dbReference>
<sequence>MDPEIIDISTLHLNENLGSWGSSGSGSGRSSQKSTNFGSGIELLMNEKKKEGSGKQSSDIDIEDLNNLEDELNDLIDDNGPGISYENKSNFFTKGNSFNDGPSVNVRFDDGPSLGQSTAESSGDAKTWDGYGKFNNVPLNPDKSLPSQPQLNKEELLREKFKFLRRLEALEAKGVNLTKKYNMESPLAEMQGEYEMIMEEKSKQNSVKFQGNMLMATINALEFLNNRFDPFDIKIDGWSEQVNENMTDYDDVFGELYDKYKSKATMAPELKLLFQLGGSAMMVHMTNTMFKSAMPGMDDILRQNPDLMKQFQSAAVNTMGQTNPGFSGFMNGIMNPEPQASMSRGPPPPPMATQGPGAPQMTSSRPGNNNYSSGPNTSQSTRPDLVRGRGFNENDGINIRESFGNTNDADRSKRAPSRAEMKGPSDITDILSGLKTKTINIQEQPKSSSANVDEGNSSTISISDLKDLQGDGNMPKRSKRRPKSDKNTVSLDI</sequence>
<feature type="compositionally biased region" description="Basic and acidic residues" evidence="1">
    <location>
        <begin position="408"/>
        <end position="423"/>
    </location>
</feature>
<reference evidence="2" key="1">
    <citation type="journal article" date="2020" name="Nature">
        <title>Giant virus diversity and host interactions through global metagenomics.</title>
        <authorList>
            <person name="Schulz F."/>
            <person name="Roux S."/>
            <person name="Paez-Espino D."/>
            <person name="Jungbluth S."/>
            <person name="Walsh D.A."/>
            <person name="Denef V.J."/>
            <person name="McMahon K.D."/>
            <person name="Konstantinidis K.T."/>
            <person name="Eloe-Fadrosh E.A."/>
            <person name="Kyrpides N.C."/>
            <person name="Woyke T."/>
        </authorList>
    </citation>
    <scope>NUCLEOTIDE SEQUENCE</scope>
    <source>
        <strain evidence="2">GVMAG-M-3300009161-30</strain>
    </source>
</reference>
<proteinExistence type="predicted"/>
<organism evidence="2">
    <name type="scientific">viral metagenome</name>
    <dbReference type="NCBI Taxonomy" id="1070528"/>
    <lineage>
        <taxon>unclassified sequences</taxon>
        <taxon>metagenomes</taxon>
        <taxon>organismal metagenomes</taxon>
    </lineage>
</organism>